<reference evidence="2" key="1">
    <citation type="submission" date="2023-10" db="EMBL/GenBank/DDBJ databases">
        <authorList>
            <person name="Chen Y."/>
            <person name="Shah S."/>
            <person name="Dougan E. K."/>
            <person name="Thang M."/>
            <person name="Chan C."/>
        </authorList>
    </citation>
    <scope>NUCLEOTIDE SEQUENCE [LARGE SCALE GENOMIC DNA]</scope>
</reference>
<protein>
    <submittedName>
        <fullName evidence="2">Uncharacterized protein</fullName>
    </submittedName>
</protein>
<evidence type="ECO:0000313" key="2">
    <source>
        <dbReference type="EMBL" id="CAK0871908.1"/>
    </source>
</evidence>
<proteinExistence type="predicted"/>
<feature type="region of interest" description="Disordered" evidence="1">
    <location>
        <begin position="76"/>
        <end position="104"/>
    </location>
</feature>
<comment type="caution">
    <text evidence="2">The sequence shown here is derived from an EMBL/GenBank/DDBJ whole genome shotgun (WGS) entry which is preliminary data.</text>
</comment>
<keyword evidence="3" id="KW-1185">Reference proteome</keyword>
<organism evidence="2 3">
    <name type="scientific">Prorocentrum cordatum</name>
    <dbReference type="NCBI Taxonomy" id="2364126"/>
    <lineage>
        <taxon>Eukaryota</taxon>
        <taxon>Sar</taxon>
        <taxon>Alveolata</taxon>
        <taxon>Dinophyceae</taxon>
        <taxon>Prorocentrales</taxon>
        <taxon>Prorocentraceae</taxon>
        <taxon>Prorocentrum</taxon>
    </lineage>
</organism>
<evidence type="ECO:0000256" key="1">
    <source>
        <dbReference type="SAM" id="MobiDB-lite"/>
    </source>
</evidence>
<dbReference type="Proteomes" id="UP001189429">
    <property type="component" value="Unassembled WGS sequence"/>
</dbReference>
<feature type="compositionally biased region" description="Basic and acidic residues" evidence="1">
    <location>
        <begin position="95"/>
        <end position="104"/>
    </location>
</feature>
<dbReference type="EMBL" id="CAUYUJ010017115">
    <property type="protein sequence ID" value="CAK0871908.1"/>
    <property type="molecule type" value="Genomic_DNA"/>
</dbReference>
<sequence>MLRNSKRIDLGTAFRIHRDVRFFAVFGQRGPLPGLGAVNMTTPGCEAALGKSGSRTPGVDVVTHLGVGDFAVLEDDQSCSATEHRSHIGRSRKAATRERDPAPG</sequence>
<gene>
    <name evidence="2" type="ORF">PCOR1329_LOCUS57567</name>
</gene>
<name>A0ABN9VFG3_9DINO</name>
<evidence type="ECO:0000313" key="3">
    <source>
        <dbReference type="Proteomes" id="UP001189429"/>
    </source>
</evidence>
<accession>A0ABN9VFG3</accession>